<protein>
    <submittedName>
        <fullName evidence="2">Uncharacterized protein</fullName>
    </submittedName>
</protein>
<feature type="compositionally biased region" description="Polar residues" evidence="1">
    <location>
        <begin position="14"/>
        <end position="30"/>
    </location>
</feature>
<gene>
    <name evidence="2" type="ORF">2_436_01</name>
</gene>
<feature type="non-terminal residue" evidence="2">
    <location>
        <position position="1"/>
    </location>
</feature>
<dbReference type="AlphaFoldDB" id="H9MAI3"/>
<evidence type="ECO:0000256" key="1">
    <source>
        <dbReference type="SAM" id="MobiDB-lite"/>
    </source>
</evidence>
<accession>H9MAI3</accession>
<sequence>CSSCLARQDCYSATCSTPTSHGKQPRTLYQENEEDYGRTQEKGTIQTNEKPPVHVRPAFNDVIHVIRHSTFRIGGEQPAVDGVEMDVPTSLPDLKRDDTEVKNAPSGTNVSSHSISQPSQNVPHKEEEYQGKGLDV</sequence>
<name>H9MAI3_PINRA</name>
<evidence type="ECO:0000313" key="2">
    <source>
        <dbReference type="EMBL" id="AEW08129.1"/>
    </source>
</evidence>
<organism evidence="2">
    <name type="scientific">Pinus radiata</name>
    <name type="common">Monterey pine</name>
    <name type="synonym">Pinus insignis</name>
    <dbReference type="NCBI Taxonomy" id="3347"/>
    <lineage>
        <taxon>Eukaryota</taxon>
        <taxon>Viridiplantae</taxon>
        <taxon>Streptophyta</taxon>
        <taxon>Embryophyta</taxon>
        <taxon>Tracheophyta</taxon>
        <taxon>Spermatophyta</taxon>
        <taxon>Pinopsida</taxon>
        <taxon>Pinidae</taxon>
        <taxon>Conifers I</taxon>
        <taxon>Pinales</taxon>
        <taxon>Pinaceae</taxon>
        <taxon>Pinus</taxon>
        <taxon>Pinus subgen. Pinus</taxon>
    </lineage>
</organism>
<feature type="compositionally biased region" description="Basic and acidic residues" evidence="1">
    <location>
        <begin position="123"/>
        <end position="136"/>
    </location>
</feature>
<feature type="region of interest" description="Disordered" evidence="1">
    <location>
        <begin position="14"/>
        <end position="55"/>
    </location>
</feature>
<dbReference type="EMBL" id="JQ262397">
    <property type="protein sequence ID" value="AEW08129.1"/>
    <property type="molecule type" value="Genomic_DNA"/>
</dbReference>
<feature type="region of interest" description="Disordered" evidence="1">
    <location>
        <begin position="77"/>
        <end position="136"/>
    </location>
</feature>
<feature type="compositionally biased region" description="Polar residues" evidence="1">
    <location>
        <begin position="105"/>
        <end position="122"/>
    </location>
</feature>
<proteinExistence type="predicted"/>
<feature type="non-terminal residue" evidence="2">
    <location>
        <position position="136"/>
    </location>
</feature>
<reference evidence="2" key="1">
    <citation type="submission" date="2011-12" db="EMBL/GenBank/DDBJ databases">
        <title>Nucleotide Diversity and Divergence in the Loblolly Pine Gene Space.</title>
        <authorList>
            <person name="Neale D.B."/>
            <person name="Wegrzyn J.L."/>
            <person name="Lee J.M."/>
            <person name="Eckert A.J."/>
            <person name="Liechty J.D."/>
            <person name="Stevens K.A."/>
            <person name="Langley C.H."/>
        </authorList>
    </citation>
    <scope>NUCLEOTIDE SEQUENCE</scope>
    <source>
        <strain evidence="2">6644</strain>
        <tissue evidence="2">Megagametophyte</tissue>
    </source>
</reference>